<feature type="domain" description="Luciferase-like" evidence="6">
    <location>
        <begin position="16"/>
        <end position="266"/>
    </location>
</feature>
<keyword evidence="8" id="KW-1185">Reference proteome</keyword>
<dbReference type="EMBL" id="JBHSKG010000003">
    <property type="protein sequence ID" value="MFC5138081.1"/>
    <property type="molecule type" value="Genomic_DNA"/>
</dbReference>
<keyword evidence="3 7" id="KW-0560">Oxidoreductase</keyword>
<gene>
    <name evidence="7" type="ORF">ACFPK1_07545</name>
</gene>
<dbReference type="Gene3D" id="3.20.20.30">
    <property type="entry name" value="Luciferase-like domain"/>
    <property type="match status" value="1"/>
</dbReference>
<keyword evidence="2" id="KW-0288">FMN</keyword>
<evidence type="ECO:0000256" key="2">
    <source>
        <dbReference type="ARBA" id="ARBA00022643"/>
    </source>
</evidence>
<dbReference type="Pfam" id="PF00296">
    <property type="entry name" value="Bac_luciferase"/>
    <property type="match status" value="1"/>
</dbReference>
<dbReference type="PANTHER" id="PTHR42847">
    <property type="entry name" value="ALKANESULFONATE MONOOXYGENASE"/>
    <property type="match status" value="1"/>
</dbReference>
<sequence length="295" mass="31368">MRVGLMMPPTMEPGDAARAEEQGFDIVAAGEHVLFGSPTANAFVTLAAAASVTRRVRLLSAVTLLPLYPAPLAAKMATTLDRVSGGRFELGIGVGGENPVEFAACGVPVRERGRRTDEGLDVLGRLFAGEPIDVEGTPATLDPLPVQRPRPPVWVGGRSEASMRRAGRAGDIWMPYLGSPDRVARGLRTAREEAERHGRDPAGVNGAYFAWSCVDTDPAAARRRALDALAATYGQDMERIVDACVPHGTPEQVAARLAEYRDAGAESVVVAPAVAADDRERMLDLLAGDVLPRLR</sequence>
<dbReference type="PANTHER" id="PTHR42847:SF4">
    <property type="entry name" value="ALKANESULFONATE MONOOXYGENASE-RELATED"/>
    <property type="match status" value="1"/>
</dbReference>
<dbReference type="Proteomes" id="UP001596175">
    <property type="component" value="Unassembled WGS sequence"/>
</dbReference>
<keyword evidence="1" id="KW-0285">Flavoprotein</keyword>
<feature type="region of interest" description="Disordered" evidence="5">
    <location>
        <begin position="138"/>
        <end position="159"/>
    </location>
</feature>
<dbReference type="SUPFAM" id="SSF51679">
    <property type="entry name" value="Bacterial luciferase-like"/>
    <property type="match status" value="1"/>
</dbReference>
<organism evidence="7 8">
    <name type="scientific">Actinomycetospora rhizophila</name>
    <dbReference type="NCBI Taxonomy" id="1416876"/>
    <lineage>
        <taxon>Bacteria</taxon>
        <taxon>Bacillati</taxon>
        <taxon>Actinomycetota</taxon>
        <taxon>Actinomycetes</taxon>
        <taxon>Pseudonocardiales</taxon>
        <taxon>Pseudonocardiaceae</taxon>
        <taxon>Actinomycetospora</taxon>
    </lineage>
</organism>
<evidence type="ECO:0000259" key="6">
    <source>
        <dbReference type="Pfam" id="PF00296"/>
    </source>
</evidence>
<dbReference type="EC" id="1.-.-.-" evidence="7"/>
<dbReference type="GO" id="GO:0016491">
    <property type="term" value="F:oxidoreductase activity"/>
    <property type="evidence" value="ECO:0007669"/>
    <property type="project" value="UniProtKB-KW"/>
</dbReference>
<proteinExistence type="predicted"/>
<keyword evidence="4" id="KW-0503">Monooxygenase</keyword>
<evidence type="ECO:0000256" key="4">
    <source>
        <dbReference type="ARBA" id="ARBA00023033"/>
    </source>
</evidence>
<evidence type="ECO:0000313" key="7">
    <source>
        <dbReference type="EMBL" id="MFC5138081.1"/>
    </source>
</evidence>
<dbReference type="InterPro" id="IPR050172">
    <property type="entry name" value="SsuD_RutA_monooxygenase"/>
</dbReference>
<dbReference type="RefSeq" id="WP_378020307.1">
    <property type="nucleotide sequence ID" value="NZ_JBHSKG010000003.1"/>
</dbReference>
<reference evidence="8" key="1">
    <citation type="journal article" date="2019" name="Int. J. Syst. Evol. Microbiol.">
        <title>The Global Catalogue of Microorganisms (GCM) 10K type strain sequencing project: providing services to taxonomists for standard genome sequencing and annotation.</title>
        <authorList>
            <consortium name="The Broad Institute Genomics Platform"/>
            <consortium name="The Broad Institute Genome Sequencing Center for Infectious Disease"/>
            <person name="Wu L."/>
            <person name="Ma J."/>
        </authorList>
    </citation>
    <scope>NUCLEOTIDE SEQUENCE [LARGE SCALE GENOMIC DNA]</scope>
    <source>
        <strain evidence="8">XZYJ18</strain>
    </source>
</reference>
<comment type="caution">
    <text evidence="7">The sequence shown here is derived from an EMBL/GenBank/DDBJ whole genome shotgun (WGS) entry which is preliminary data.</text>
</comment>
<evidence type="ECO:0000256" key="5">
    <source>
        <dbReference type="SAM" id="MobiDB-lite"/>
    </source>
</evidence>
<name>A0ABV9ZC94_9PSEU</name>
<evidence type="ECO:0000256" key="1">
    <source>
        <dbReference type="ARBA" id="ARBA00022630"/>
    </source>
</evidence>
<evidence type="ECO:0000256" key="3">
    <source>
        <dbReference type="ARBA" id="ARBA00023002"/>
    </source>
</evidence>
<accession>A0ABV9ZC94</accession>
<evidence type="ECO:0000313" key="8">
    <source>
        <dbReference type="Proteomes" id="UP001596175"/>
    </source>
</evidence>
<dbReference type="InterPro" id="IPR036661">
    <property type="entry name" value="Luciferase-like_sf"/>
</dbReference>
<protein>
    <submittedName>
        <fullName evidence="7">LLM class flavin-dependent oxidoreductase</fullName>
        <ecNumber evidence="7">1.-.-.-</ecNumber>
    </submittedName>
</protein>
<dbReference type="InterPro" id="IPR011251">
    <property type="entry name" value="Luciferase-like_dom"/>
</dbReference>